<evidence type="ECO:0000256" key="1">
    <source>
        <dbReference type="SAM" id="MobiDB-lite"/>
    </source>
</evidence>
<feature type="region of interest" description="Disordered" evidence="1">
    <location>
        <begin position="38"/>
        <end position="78"/>
    </location>
</feature>
<sequence length="78" mass="9111">MVNCPKCGAEMMQRGIVRRTSEPVYRCDKCGINRYIPPKEVVKPPEEPKPTLEEPEEKIETTKKTGRKKKYEDEPPEY</sequence>
<reference evidence="2" key="1">
    <citation type="journal article" date="2014" name="Front. Microbiol.">
        <title>High frequency of phylogenetically diverse reductive dehalogenase-homologous genes in deep subseafloor sedimentary metagenomes.</title>
        <authorList>
            <person name="Kawai M."/>
            <person name="Futagami T."/>
            <person name="Toyoda A."/>
            <person name="Takaki Y."/>
            <person name="Nishi S."/>
            <person name="Hori S."/>
            <person name="Arai W."/>
            <person name="Tsubouchi T."/>
            <person name="Morono Y."/>
            <person name="Uchiyama I."/>
            <person name="Ito T."/>
            <person name="Fujiyama A."/>
            <person name="Inagaki F."/>
            <person name="Takami H."/>
        </authorList>
    </citation>
    <scope>NUCLEOTIDE SEQUENCE</scope>
    <source>
        <strain evidence="2">Expedition CK06-06</strain>
    </source>
</reference>
<gene>
    <name evidence="2" type="ORF">S06H3_26619</name>
</gene>
<dbReference type="AlphaFoldDB" id="X1NU07"/>
<evidence type="ECO:0000313" key="2">
    <source>
        <dbReference type="EMBL" id="GAI30275.1"/>
    </source>
</evidence>
<name>X1NU07_9ZZZZ</name>
<organism evidence="2">
    <name type="scientific">marine sediment metagenome</name>
    <dbReference type="NCBI Taxonomy" id="412755"/>
    <lineage>
        <taxon>unclassified sequences</taxon>
        <taxon>metagenomes</taxon>
        <taxon>ecological metagenomes</taxon>
    </lineage>
</organism>
<proteinExistence type="predicted"/>
<protein>
    <submittedName>
        <fullName evidence="2">Uncharacterized protein</fullName>
    </submittedName>
</protein>
<dbReference type="EMBL" id="BARV01015402">
    <property type="protein sequence ID" value="GAI30275.1"/>
    <property type="molecule type" value="Genomic_DNA"/>
</dbReference>
<accession>X1NU07</accession>
<comment type="caution">
    <text evidence="2">The sequence shown here is derived from an EMBL/GenBank/DDBJ whole genome shotgun (WGS) entry which is preliminary data.</text>
</comment>
<feature type="compositionally biased region" description="Basic and acidic residues" evidence="1">
    <location>
        <begin position="40"/>
        <end position="63"/>
    </location>
</feature>